<feature type="compositionally biased region" description="Pro residues" evidence="1">
    <location>
        <begin position="733"/>
        <end position="744"/>
    </location>
</feature>
<dbReference type="Proteomes" id="UP000559256">
    <property type="component" value="Unassembled WGS sequence"/>
</dbReference>
<organism evidence="3 4">
    <name type="scientific">Tetrapyrgos nigripes</name>
    <dbReference type="NCBI Taxonomy" id="182062"/>
    <lineage>
        <taxon>Eukaryota</taxon>
        <taxon>Fungi</taxon>
        <taxon>Dikarya</taxon>
        <taxon>Basidiomycota</taxon>
        <taxon>Agaricomycotina</taxon>
        <taxon>Agaricomycetes</taxon>
        <taxon>Agaricomycetidae</taxon>
        <taxon>Agaricales</taxon>
        <taxon>Marasmiineae</taxon>
        <taxon>Marasmiaceae</taxon>
        <taxon>Tetrapyrgos</taxon>
    </lineage>
</organism>
<feature type="compositionally biased region" description="Acidic residues" evidence="1">
    <location>
        <begin position="779"/>
        <end position="788"/>
    </location>
</feature>
<feature type="region of interest" description="Disordered" evidence="1">
    <location>
        <begin position="626"/>
        <end position="648"/>
    </location>
</feature>
<proteinExistence type="predicted"/>
<sequence>MHLLHTETLQIGVFHSNLPRYAILSHTWDEEEISFWDIQDLDEVKDRLGYRKIWYACAHAQKYGFEWIWIDSCCIDKDSSAELSEALISMYQFYGDSDVCYVYLSDAQIGEDPGNFGSTFRRCKWFTRGWTLQELLAPSHVVFLDKNWEEIGTRWSLRGVISAITSIPVQVFWGFSIHNFSIAQKMSWAAYRETTRPEDRAYSLMGIFGISMPPLYGEGGVKAFMRLQQEIIRYSGDRSIFAWISDVEAERTGLLARTPYAFRASGKVGTSDPDLMGNHALYSFRNNSLQIHLPMEPVPEDNDIFLASLHCRSESDGSYVSLYLHKAKGGYVREMPHKLVLTPKVPPSETTREIIVHGELLLSDERKWVPSEMFSVLPDPKLLPSAQNYFSLHRANRTNTMSPFVGNATDTVLSLRGGRDGTVELFLSRRNDHDDGVSIAKFQLLISPNQPQLQLAPGPTDRDEMSWPLSADRFLLPYESGAQISLALQVTGDLDIRYHRMLEIDYIAPENTHILHSFQEQSTYYKFDLLVDSSPFSLSRVVPYDFCQKTLDSEKSKFFVSLPGDIMNLPISFRVLTFKGTLDGEEVIIHVAAGFYESKPWIDMLYTRLDDQREGAEDIWQSYLDSGSRANERSNPRSHTSIVHDGKETRSQVTAFIEKRLTIMLHGGTHILRFEKLENRKPRAPHGNWAPPSASAPAAPAPAPTLPSKGYEAGSPYLVQQRSNRPAASSEPLPAPKPRIPSPDLPWMRDSPVGDTRPLADSPIASTSNLFPVSQMPDIETDLEDDDNRSESPEFYSLPASPV</sequence>
<dbReference type="Pfam" id="PF06985">
    <property type="entry name" value="HET"/>
    <property type="match status" value="1"/>
</dbReference>
<evidence type="ECO:0000313" key="4">
    <source>
        <dbReference type="Proteomes" id="UP000559256"/>
    </source>
</evidence>
<dbReference type="EMBL" id="JAACJM010000540">
    <property type="protein sequence ID" value="KAF5311558.1"/>
    <property type="molecule type" value="Genomic_DNA"/>
</dbReference>
<keyword evidence="4" id="KW-1185">Reference proteome</keyword>
<dbReference type="InterPro" id="IPR010730">
    <property type="entry name" value="HET"/>
</dbReference>
<evidence type="ECO:0000256" key="1">
    <source>
        <dbReference type="SAM" id="MobiDB-lite"/>
    </source>
</evidence>
<dbReference type="AlphaFoldDB" id="A0A8H5AVZ6"/>
<dbReference type="PANTHER" id="PTHR10622">
    <property type="entry name" value="HET DOMAIN-CONTAINING PROTEIN"/>
    <property type="match status" value="1"/>
</dbReference>
<gene>
    <name evidence="3" type="ORF">D9758_018401</name>
</gene>
<protein>
    <recommendedName>
        <fullName evidence="2">Heterokaryon incompatibility domain-containing protein</fullName>
    </recommendedName>
</protein>
<name>A0A8H5AVZ6_9AGAR</name>
<dbReference type="PANTHER" id="PTHR10622:SF10">
    <property type="entry name" value="HET DOMAIN-CONTAINING PROTEIN"/>
    <property type="match status" value="1"/>
</dbReference>
<comment type="caution">
    <text evidence="3">The sequence shown here is derived from an EMBL/GenBank/DDBJ whole genome shotgun (WGS) entry which is preliminary data.</text>
</comment>
<evidence type="ECO:0000259" key="2">
    <source>
        <dbReference type="Pfam" id="PF06985"/>
    </source>
</evidence>
<feature type="domain" description="Heterokaryon incompatibility" evidence="2">
    <location>
        <begin position="21"/>
        <end position="108"/>
    </location>
</feature>
<feature type="compositionally biased region" description="Polar residues" evidence="1">
    <location>
        <begin position="718"/>
        <end position="727"/>
    </location>
</feature>
<reference evidence="3 4" key="1">
    <citation type="journal article" date="2020" name="ISME J.">
        <title>Uncovering the hidden diversity of litter-decomposition mechanisms in mushroom-forming fungi.</title>
        <authorList>
            <person name="Floudas D."/>
            <person name="Bentzer J."/>
            <person name="Ahren D."/>
            <person name="Johansson T."/>
            <person name="Persson P."/>
            <person name="Tunlid A."/>
        </authorList>
    </citation>
    <scope>NUCLEOTIDE SEQUENCE [LARGE SCALE GENOMIC DNA]</scope>
    <source>
        <strain evidence="3 4">CBS 291.85</strain>
    </source>
</reference>
<accession>A0A8H5AVZ6</accession>
<feature type="region of interest" description="Disordered" evidence="1">
    <location>
        <begin position="682"/>
        <end position="803"/>
    </location>
</feature>
<evidence type="ECO:0000313" key="3">
    <source>
        <dbReference type="EMBL" id="KAF5311558.1"/>
    </source>
</evidence>